<organism evidence="1 2">
    <name type="scientific">Rotaria sordida</name>
    <dbReference type="NCBI Taxonomy" id="392033"/>
    <lineage>
        <taxon>Eukaryota</taxon>
        <taxon>Metazoa</taxon>
        <taxon>Spiralia</taxon>
        <taxon>Gnathifera</taxon>
        <taxon>Rotifera</taxon>
        <taxon>Eurotatoria</taxon>
        <taxon>Bdelloidea</taxon>
        <taxon>Philodinida</taxon>
        <taxon>Philodinidae</taxon>
        <taxon>Rotaria</taxon>
    </lineage>
</organism>
<gene>
    <name evidence="1" type="ORF">FNK824_LOCUS37531</name>
</gene>
<sequence>MIDIEEKTISLWNARFDVSDTNQSKENSFQVFRNKDDDFLNFNIDPDSTPGPQLPITSQSSITTEPTNPNIDVVDWWQIIDIPTTPTEPLKPSDVPSPVVHQETINYTSPFNLKITSISLPPSVLFETSRSEAEKSASKTSNTRFVITFKNGEATMTSILCRFILDQQLKFTPPENYFSVFDSLGRYIDEDCQIKNIYRSDEQNSIHIRILRCNENANICCEMTLTANQEKTQSQYFNPTTTWKQISLWSKILDIKTETPVDSYYFWNTEQKHIIDEDLTISFTLGQAESINVDALNRESVMDIILSYDKISQTIRILNSCPVHCLIWDPKYLKELNLKISPQDCTLVFVSNESEKQILNNLD</sequence>
<comment type="caution">
    <text evidence="1">The sequence shown here is derived from an EMBL/GenBank/DDBJ whole genome shotgun (WGS) entry which is preliminary data.</text>
</comment>
<evidence type="ECO:0000313" key="1">
    <source>
        <dbReference type="EMBL" id="CAF4227132.1"/>
    </source>
</evidence>
<dbReference type="AlphaFoldDB" id="A0A820DAY4"/>
<protein>
    <submittedName>
        <fullName evidence="1">Uncharacterized protein</fullName>
    </submittedName>
</protein>
<reference evidence="1" key="1">
    <citation type="submission" date="2021-02" db="EMBL/GenBank/DDBJ databases">
        <authorList>
            <person name="Nowell W R."/>
        </authorList>
    </citation>
    <scope>NUCLEOTIDE SEQUENCE</scope>
</reference>
<proteinExistence type="predicted"/>
<dbReference type="Proteomes" id="UP000663874">
    <property type="component" value="Unassembled WGS sequence"/>
</dbReference>
<name>A0A820DAY4_9BILA</name>
<feature type="non-terminal residue" evidence="1">
    <location>
        <position position="363"/>
    </location>
</feature>
<evidence type="ECO:0000313" key="2">
    <source>
        <dbReference type="Proteomes" id="UP000663874"/>
    </source>
</evidence>
<accession>A0A820DAY4</accession>
<dbReference type="EMBL" id="CAJOBE010019246">
    <property type="protein sequence ID" value="CAF4227132.1"/>
    <property type="molecule type" value="Genomic_DNA"/>
</dbReference>